<protein>
    <submittedName>
        <fullName evidence="2">Putative secreted protein</fullName>
    </submittedName>
</protein>
<keyword evidence="1" id="KW-0732">Signal</keyword>
<accession>T1DJ83</accession>
<name>T1DJ83_9DIPT</name>
<feature type="signal peptide" evidence="1">
    <location>
        <begin position="1"/>
        <end position="18"/>
    </location>
</feature>
<organism evidence="2">
    <name type="scientific">Psorophora albipes</name>
    <dbReference type="NCBI Taxonomy" id="869069"/>
    <lineage>
        <taxon>Eukaryota</taxon>
        <taxon>Metazoa</taxon>
        <taxon>Ecdysozoa</taxon>
        <taxon>Arthropoda</taxon>
        <taxon>Hexapoda</taxon>
        <taxon>Insecta</taxon>
        <taxon>Pterygota</taxon>
        <taxon>Neoptera</taxon>
        <taxon>Endopterygota</taxon>
        <taxon>Diptera</taxon>
        <taxon>Nematocera</taxon>
        <taxon>Culicoidea</taxon>
        <taxon>Culicidae</taxon>
        <taxon>Culicinae</taxon>
        <taxon>Aedini</taxon>
        <taxon>Psorophora</taxon>
    </lineage>
</organism>
<proteinExistence type="evidence at transcript level"/>
<dbReference type="EMBL" id="GALA01000446">
    <property type="protein sequence ID" value="JAA94406.1"/>
    <property type="molecule type" value="mRNA"/>
</dbReference>
<dbReference type="AlphaFoldDB" id="T1DJ83"/>
<sequence>MIILTIFLFPTQTKMISANPMILKICLPAHNTHSSAAYANGFVFFYLGMCTFDTARGSITKIMASSFVVFGFSFQKDFFPSRNGNTSFWFHAS</sequence>
<feature type="chain" id="PRO_5004574770" evidence="1">
    <location>
        <begin position="19"/>
        <end position="93"/>
    </location>
</feature>
<reference evidence="2" key="1">
    <citation type="journal article" date="2013" name="BMC Genomics">
        <title>A deep insight into the sialotranscriptome of the mosquito, Psorophora albipes.</title>
        <authorList>
            <person name="Chagas A.C."/>
            <person name="Calvo E."/>
            <person name="Rios-Velasquez C.M."/>
            <person name="Pessoa F.A."/>
            <person name="Medeiros J.F."/>
            <person name="Ribeiro J.M."/>
        </authorList>
    </citation>
    <scope>NUCLEOTIDE SEQUENCE</scope>
</reference>
<evidence type="ECO:0000313" key="2">
    <source>
        <dbReference type="EMBL" id="JAA94406.1"/>
    </source>
</evidence>
<evidence type="ECO:0000256" key="1">
    <source>
        <dbReference type="SAM" id="SignalP"/>
    </source>
</evidence>